<evidence type="ECO:0000256" key="1">
    <source>
        <dbReference type="SAM" id="SignalP"/>
    </source>
</evidence>
<dbReference type="NCBIfam" id="TIGR04131">
    <property type="entry name" value="Bac_Flav_CTERM"/>
    <property type="match status" value="1"/>
</dbReference>
<keyword evidence="4" id="KW-1185">Reference proteome</keyword>
<dbReference type="InterPro" id="IPR026341">
    <property type="entry name" value="T9SS_type_B"/>
</dbReference>
<dbReference type="Pfam" id="PF13585">
    <property type="entry name" value="CHU_C"/>
    <property type="match status" value="1"/>
</dbReference>
<organism evidence="3 4">
    <name type="scientific">Epilithonimonas xixisoli</name>
    <dbReference type="NCBI Taxonomy" id="1476462"/>
    <lineage>
        <taxon>Bacteria</taxon>
        <taxon>Pseudomonadati</taxon>
        <taxon>Bacteroidota</taxon>
        <taxon>Flavobacteriia</taxon>
        <taxon>Flavobacteriales</taxon>
        <taxon>Weeksellaceae</taxon>
        <taxon>Chryseobacterium group</taxon>
        <taxon>Epilithonimonas</taxon>
    </lineage>
</organism>
<comment type="caution">
    <text evidence="3">The sequence shown here is derived from an EMBL/GenBank/DDBJ whole genome shotgun (WGS) entry which is preliminary data.</text>
</comment>
<proteinExistence type="predicted"/>
<dbReference type="Proteomes" id="UP000295313">
    <property type="component" value="Unassembled WGS sequence"/>
</dbReference>
<dbReference type="Gene3D" id="2.60.40.3440">
    <property type="match status" value="1"/>
</dbReference>
<evidence type="ECO:0000313" key="3">
    <source>
        <dbReference type="EMBL" id="TDX85970.1"/>
    </source>
</evidence>
<sequence length="1429" mass="156658">MKKILLFLLLSIFSNNIFAQLDTEHWFAPMFDGQSNSSPYQYLYLSTDETTPFTVNVYNNNTVVYKATISKGSPQSINVTNRNYIITKNEADLHQVGTKGFYLKGDYPFFASLRFGMQNHAEIITSKGDDGLGMEFYTATVPNSLKNGSGFSDLPTLGFGASFLATQDNTKVTVGNFKKPLSFTGFGTATSFTFTLNKGQSYIIDGRSDSEDNQDGFIGATVTADKPISMSNGSFNGQFSTIATSGSGSDIYMDQSVPVNKLGDEFVIVKGYGYLGTPLMNNGNKMEGAIIIATKNNTQIYLNDSTTPIATLASAGDYYSVSETNYIDRGNSHYNLHIKTTENVYVYQMMGGVESSSEGNPLATGGMNYIPPLNCYLPRKIEEIGSINMIGNQSFTTKLNIITEKGANVTVNGVVPNPQYGPYDTSGISANQKWVTYSIPNQTGNITVVSDKAVTAGLSGGNMSAGYGGYFAGFSVIPAIPQMEGCLPGGVVLKLSEGFNSYKWMFRDKDGNVSVVKDVAGSVPGANIINPTEIGYYWAVVQQGSCDPVTTPEMKVLVCFGHTAVTYNICDQLPPTPVKFSLGNQGIKSIEPVTDPANSTNPSKGQLVIDNAAKTISYIPNPGATGTDSFWYKITGDDPTTPDTEEVRVTINLKNIIANDTIIKGCKIDNVKGVFDLSKVNIEATLTKVFYKDPTNADADTGVNTIPVADLPNYQSAEGFVYLRLDNGTCKKTVKIELKFYPKAETLKTIYEGCNLDFKGVKINDFDLVKADLLRDHAFFTNVDFYLGSLKLSNGWTYSTDTVVRMEVISPDGCATENFNITFKVGAKLPLITNNASDKFCDPELNDSHTIDLNNFKHLFLNPADISIQPKFYNSLLEAQEDRNALGSGNVDLVGLGSKTFYYRFEDGVSCPNVSTLTLNYDKGFASTELPASPKIICEGSTISIDAGDKHTAFEWFDESDLTKVFPKTRKQILGAGKYHVILTSPNGCEYKQNFEILESPKAQLDVAKFNATICDDNLDGKVEVKFSTDVTPLILLNPHADLKVEYYLGSTLLSDNFFYSNTTRVNVKVVSKYCADVTGFIDFKIGNQVTLLADKASDEVCDDDLDGKFTVKNLDQYKSLFTNDASATVKFFVAKADAQNPLATNNVNEFEVTNQKLFYVRISNATDCPTLAELTIKIKLPKKSDSLTDKTICPDATTDLDADPSGALGSDFTYEWFNEENPTSSIGQGHYIDDLKVGKYFVIITAPNACPYKQNVEIKAAELPTIEGIEINGSTVKITAKGGKSPYQYAISTNGIISNYQESSTFTNVLPGLHKVYVISADNCKPVEKEFSVIEIYNLLTPNGDGQNDVLDMSLLKYKVNVKFQIVDRMGKKLFEGNTNNNYIWDGKEGGKTLPTSSYWYIMEWQDFENSPPVKYSGWILLKNRNSN</sequence>
<keyword evidence="1" id="KW-0732">Signal</keyword>
<reference evidence="3 4" key="1">
    <citation type="submission" date="2019-03" db="EMBL/GenBank/DDBJ databases">
        <title>Genomic Encyclopedia of Type Strains, Phase III (KMG-III): the genomes of soil and plant-associated and newly described type strains.</title>
        <authorList>
            <person name="Whitman W."/>
        </authorList>
    </citation>
    <scope>NUCLEOTIDE SEQUENCE [LARGE SCALE GENOMIC DNA]</scope>
    <source>
        <strain evidence="3 4">CGMCC 1.12802</strain>
    </source>
</reference>
<name>A0A4R8I908_9FLAO</name>
<protein>
    <submittedName>
        <fullName evidence="3">Gliding motility-associated-like protein</fullName>
    </submittedName>
</protein>
<feature type="chain" id="PRO_5021018471" evidence="1">
    <location>
        <begin position="20"/>
        <end position="1429"/>
    </location>
</feature>
<evidence type="ECO:0000313" key="4">
    <source>
        <dbReference type="Proteomes" id="UP000295313"/>
    </source>
</evidence>
<evidence type="ECO:0000259" key="2">
    <source>
        <dbReference type="Pfam" id="PF17517"/>
    </source>
</evidence>
<dbReference type="InterPro" id="IPR035234">
    <property type="entry name" value="IgGFc-bd_N"/>
</dbReference>
<dbReference type="EMBL" id="SOEO01000001">
    <property type="protein sequence ID" value="TDX85970.1"/>
    <property type="molecule type" value="Genomic_DNA"/>
</dbReference>
<feature type="signal peptide" evidence="1">
    <location>
        <begin position="1"/>
        <end position="19"/>
    </location>
</feature>
<dbReference type="OrthoDB" id="9765926at2"/>
<gene>
    <name evidence="3" type="ORF">B0I22_0064</name>
</gene>
<dbReference type="RefSeq" id="WP_133942622.1">
    <property type="nucleotide sequence ID" value="NZ_SOEO01000001.1"/>
</dbReference>
<dbReference type="Pfam" id="PF17517">
    <property type="entry name" value="IgGFc_binding"/>
    <property type="match status" value="1"/>
</dbReference>
<accession>A0A4R8I908</accession>
<feature type="domain" description="IgGFc-binding protein N-terminal" evidence="2">
    <location>
        <begin position="132"/>
        <end position="458"/>
    </location>
</feature>